<dbReference type="InterPro" id="IPR027417">
    <property type="entry name" value="P-loop_NTPase"/>
</dbReference>
<dbReference type="GO" id="GO:0016020">
    <property type="term" value="C:membrane"/>
    <property type="evidence" value="ECO:0007669"/>
    <property type="project" value="InterPro"/>
</dbReference>
<protein>
    <submittedName>
        <fullName evidence="6">Putative ABC transport system ATP-binding protein</fullName>
    </submittedName>
</protein>
<feature type="domain" description="ABC transporter" evidence="4">
    <location>
        <begin position="2"/>
        <end position="220"/>
    </location>
</feature>
<dbReference type="AlphaFoldDB" id="A0A450ZFE2"/>
<dbReference type="GO" id="GO:0055085">
    <property type="term" value="P:transmembrane transport"/>
    <property type="evidence" value="ECO:0007669"/>
    <property type="project" value="InterPro"/>
</dbReference>
<dbReference type="Pfam" id="PF00005">
    <property type="entry name" value="ABC_tran"/>
    <property type="match status" value="1"/>
</dbReference>
<evidence type="ECO:0000313" key="5">
    <source>
        <dbReference type="EMBL" id="VFK52263.1"/>
    </source>
</evidence>
<dbReference type="SUPFAM" id="SSF52540">
    <property type="entry name" value="P-loop containing nucleoside triphosphate hydrolases"/>
    <property type="match status" value="1"/>
</dbReference>
<dbReference type="PANTHER" id="PTHR43119:SF1">
    <property type="entry name" value="ABC TRANSPORTER DOMAIN-CONTAINING PROTEIN"/>
    <property type="match status" value="1"/>
</dbReference>
<gene>
    <name evidence="7" type="ORF">BECKTUN1418D_GA0071000_10738</name>
    <name evidence="6" type="ORF">BECKTUN1418E_GA0071001_100819</name>
    <name evidence="5" type="ORF">BECKTUN1418F_GA0071002_100620</name>
</gene>
<proteinExistence type="predicted"/>
<name>A0A450ZFE2_9GAMM</name>
<dbReference type="SMART" id="SM00382">
    <property type="entry name" value="AAA"/>
    <property type="match status" value="1"/>
</dbReference>
<evidence type="ECO:0000256" key="1">
    <source>
        <dbReference type="ARBA" id="ARBA00022448"/>
    </source>
</evidence>
<evidence type="ECO:0000256" key="3">
    <source>
        <dbReference type="ARBA" id="ARBA00022840"/>
    </source>
</evidence>
<dbReference type="InterPro" id="IPR003439">
    <property type="entry name" value="ABC_transporter-like_ATP-bd"/>
</dbReference>
<keyword evidence="3 6" id="KW-0067">ATP-binding</keyword>
<dbReference type="EMBL" id="CAADFY010000006">
    <property type="protein sequence ID" value="VFK52263.1"/>
    <property type="molecule type" value="Genomic_DNA"/>
</dbReference>
<dbReference type="PANTHER" id="PTHR43119">
    <property type="entry name" value="ABC TRANSPORT PROTEIN ATP-BINDING COMPONENT-RELATED"/>
    <property type="match status" value="1"/>
</dbReference>
<dbReference type="GO" id="GO:0016887">
    <property type="term" value="F:ATP hydrolysis activity"/>
    <property type="evidence" value="ECO:0007669"/>
    <property type="project" value="InterPro"/>
</dbReference>
<dbReference type="EMBL" id="CAADFV010000008">
    <property type="protein sequence ID" value="VFK52467.1"/>
    <property type="molecule type" value="Genomic_DNA"/>
</dbReference>
<accession>A0A450ZFE2</accession>
<dbReference type="GO" id="GO:0005524">
    <property type="term" value="F:ATP binding"/>
    <property type="evidence" value="ECO:0007669"/>
    <property type="project" value="UniProtKB-KW"/>
</dbReference>
<keyword evidence="1" id="KW-0813">Transport</keyword>
<dbReference type="InterPro" id="IPR003593">
    <property type="entry name" value="AAA+_ATPase"/>
</dbReference>
<dbReference type="EMBL" id="CAADFX010000073">
    <property type="protein sequence ID" value="VFK57981.1"/>
    <property type="molecule type" value="Genomic_DNA"/>
</dbReference>
<dbReference type="InterPro" id="IPR015856">
    <property type="entry name" value="ABC_transpr_CbiO/EcfA_su"/>
</dbReference>
<reference evidence="6" key="1">
    <citation type="submission" date="2019-02" db="EMBL/GenBank/DDBJ databases">
        <authorList>
            <person name="Gruber-Vodicka R. H."/>
            <person name="Seah K. B. B."/>
        </authorList>
    </citation>
    <scope>NUCLEOTIDE SEQUENCE</scope>
    <source>
        <strain evidence="7">BECK_BY1</strain>
        <strain evidence="6">BECK_BY2</strain>
        <strain evidence="5">BECK_BY3</strain>
    </source>
</reference>
<evidence type="ECO:0000313" key="6">
    <source>
        <dbReference type="EMBL" id="VFK52467.1"/>
    </source>
</evidence>
<evidence type="ECO:0000313" key="7">
    <source>
        <dbReference type="EMBL" id="VFK57981.1"/>
    </source>
</evidence>
<organism evidence="6">
    <name type="scientific">Candidatus Kentrum sp. TUN</name>
    <dbReference type="NCBI Taxonomy" id="2126343"/>
    <lineage>
        <taxon>Bacteria</taxon>
        <taxon>Pseudomonadati</taxon>
        <taxon>Pseudomonadota</taxon>
        <taxon>Gammaproteobacteria</taxon>
        <taxon>Candidatus Kentrum</taxon>
    </lineage>
</organism>
<evidence type="ECO:0000259" key="4">
    <source>
        <dbReference type="PROSITE" id="PS50893"/>
    </source>
</evidence>
<dbReference type="PROSITE" id="PS50893">
    <property type="entry name" value="ABC_TRANSPORTER_2"/>
    <property type="match status" value="1"/>
</dbReference>
<dbReference type="CDD" id="cd03225">
    <property type="entry name" value="ABC_cobalt_CbiO_domain1"/>
    <property type="match status" value="1"/>
</dbReference>
<keyword evidence="2" id="KW-0547">Nucleotide-binding</keyword>
<sequence>MLEAIGIRREAGNRRLLDDISFSIHAGQRLALIGPSGSGKTLLLRALAMLDLLDAGEVRWHGKIVSGNEIPRFRSRVMFLPQQPMLPEGTVEEILRQPFSLKVHHEKRFDRTRIVALLASLGQSDGFLSKQQTDLSGGQTQLTALLRAIQLDPDILLLDEPTAALDSETVGMVESLVAAWFQRQPNQSRTIVWVTHDHEQIPRVSTSILHVRDGRLVISG</sequence>
<evidence type="ECO:0000256" key="2">
    <source>
        <dbReference type="ARBA" id="ARBA00022741"/>
    </source>
</evidence>
<dbReference type="Gene3D" id="3.40.50.300">
    <property type="entry name" value="P-loop containing nucleotide triphosphate hydrolases"/>
    <property type="match status" value="1"/>
</dbReference>